<organism evidence="4">
    <name type="scientific">Streptomyces sp. R21</name>
    <dbReference type="NCBI Taxonomy" id="3238627"/>
    <lineage>
        <taxon>Bacteria</taxon>
        <taxon>Bacillati</taxon>
        <taxon>Actinomycetota</taxon>
        <taxon>Actinomycetes</taxon>
        <taxon>Kitasatosporales</taxon>
        <taxon>Streptomycetaceae</taxon>
        <taxon>Streptomyces</taxon>
    </lineage>
</organism>
<feature type="signal peptide" evidence="2">
    <location>
        <begin position="1"/>
        <end position="29"/>
    </location>
</feature>
<name>A0AB39P442_9ACTN</name>
<evidence type="ECO:0000256" key="2">
    <source>
        <dbReference type="SAM" id="SignalP"/>
    </source>
</evidence>
<keyword evidence="1" id="KW-0378">Hydrolase</keyword>
<gene>
    <name evidence="4" type="ORF">AB5J56_10800</name>
</gene>
<feature type="domain" description="Carboxylesterase type B" evidence="3">
    <location>
        <begin position="50"/>
        <end position="504"/>
    </location>
</feature>
<dbReference type="AlphaFoldDB" id="A0AB39P442"/>
<dbReference type="SUPFAM" id="SSF53474">
    <property type="entry name" value="alpha/beta-Hydrolases"/>
    <property type="match status" value="1"/>
</dbReference>
<evidence type="ECO:0000259" key="3">
    <source>
        <dbReference type="Pfam" id="PF00135"/>
    </source>
</evidence>
<dbReference type="InterPro" id="IPR050654">
    <property type="entry name" value="AChE-related_enzymes"/>
</dbReference>
<dbReference type="GO" id="GO:0052689">
    <property type="term" value="F:carboxylic ester hydrolase activity"/>
    <property type="evidence" value="ECO:0007669"/>
    <property type="project" value="TreeGrafter"/>
</dbReference>
<sequence length="532" mass="55634">MRAPAVVIRSLAVALASASAAFAPLPVAAATPTAPAVTALPTAAPTPPGVVHTHDGAVRGSVHDGYRTYQGIPYAAPPVGALRWTAPRPPSPWTGVRDARHTAPACAQPDGEVRGGSTAEDCLYLNVTAPDAATPARPRPVVVWLHGGGLTTGTGSSYEAHRMAVRGDVVVVTVNYRLGALGFLTRPGLAGSGTFGLADQQAALRYVRADIAAYGGDPRNVTLAGQSAGAYSVCAQLASPSAAGLFHRAIIESGPCSGQPERPFAPSAYPRVTAEAAGTELTAKVGCAQAAHPLACLRKVSPARLLAHQGIDQHPVYGTPLLPKDPASALATGDLRRMPVLLGSNHDEGNVWAAGIMRAGTVVTPETWPDVVRSYTPDPARTPEVIRAYPVTADDGGPVFGAVIGDSNYACPTASTARRLAGRMPVWRYEFSDPNAPRPTTTEPPFPLGATHTTELPYLFDLGGRPRALTEPQKRLADMMIGYWTRFARSGDPNGEGAPRWPRTGVQTLLPDRVGPTRPGMGHHCDVWADQP</sequence>
<dbReference type="InterPro" id="IPR029058">
    <property type="entry name" value="AB_hydrolase_fold"/>
</dbReference>
<proteinExistence type="predicted"/>
<dbReference type="RefSeq" id="WP_369232414.1">
    <property type="nucleotide sequence ID" value="NZ_CP163435.1"/>
</dbReference>
<dbReference type="InterPro" id="IPR002018">
    <property type="entry name" value="CarbesteraseB"/>
</dbReference>
<dbReference type="EMBL" id="CP163435">
    <property type="protein sequence ID" value="XDQ25139.1"/>
    <property type="molecule type" value="Genomic_DNA"/>
</dbReference>
<dbReference type="PANTHER" id="PTHR43918">
    <property type="entry name" value="ACETYLCHOLINESTERASE"/>
    <property type="match status" value="1"/>
</dbReference>
<accession>A0AB39P442</accession>
<evidence type="ECO:0000313" key="4">
    <source>
        <dbReference type="EMBL" id="XDQ25139.1"/>
    </source>
</evidence>
<protein>
    <submittedName>
        <fullName evidence="4">Carboxylesterase/lipase family protein</fullName>
    </submittedName>
</protein>
<reference evidence="4" key="1">
    <citation type="submission" date="2024-07" db="EMBL/GenBank/DDBJ databases">
        <authorList>
            <person name="Yu S.T."/>
        </authorList>
    </citation>
    <scope>NUCLEOTIDE SEQUENCE</scope>
    <source>
        <strain evidence="4">R21</strain>
    </source>
</reference>
<dbReference type="Gene3D" id="3.40.50.1820">
    <property type="entry name" value="alpha/beta hydrolase"/>
    <property type="match status" value="1"/>
</dbReference>
<dbReference type="Pfam" id="PF00135">
    <property type="entry name" value="COesterase"/>
    <property type="match status" value="1"/>
</dbReference>
<feature type="chain" id="PRO_5044192653" evidence="2">
    <location>
        <begin position="30"/>
        <end position="532"/>
    </location>
</feature>
<evidence type="ECO:0000256" key="1">
    <source>
        <dbReference type="ARBA" id="ARBA00022801"/>
    </source>
</evidence>
<keyword evidence="2" id="KW-0732">Signal</keyword>
<dbReference type="PANTHER" id="PTHR43918:SF4">
    <property type="entry name" value="CARBOXYLIC ESTER HYDROLASE"/>
    <property type="match status" value="1"/>
</dbReference>